<dbReference type="Gene3D" id="1.25.40.340">
    <property type="match status" value="1"/>
</dbReference>
<proteinExistence type="predicted"/>
<dbReference type="SUPFAM" id="SSF101473">
    <property type="entry name" value="DhaL-like"/>
    <property type="match status" value="1"/>
</dbReference>
<dbReference type="InterPro" id="IPR004007">
    <property type="entry name" value="DhaL_dom"/>
</dbReference>
<keyword evidence="2" id="KW-1185">Reference proteome</keyword>
<dbReference type="WBParaSite" id="ALUE_0000187601-mRNA-1">
    <property type="protein sequence ID" value="ALUE_0000187601-mRNA-1"/>
    <property type="gene ID" value="ALUE_0000187601"/>
</dbReference>
<dbReference type="Proteomes" id="UP000036681">
    <property type="component" value="Unplaced"/>
</dbReference>
<dbReference type="Pfam" id="PF02734">
    <property type="entry name" value="Dak2"/>
    <property type="match status" value="1"/>
</dbReference>
<reference evidence="3" key="1">
    <citation type="submission" date="2017-02" db="UniProtKB">
        <authorList>
            <consortium name="WormBaseParasite"/>
        </authorList>
    </citation>
    <scope>IDENTIFICATION</scope>
</reference>
<name>A0A0M3HK31_ASCLU</name>
<dbReference type="GO" id="GO:0006071">
    <property type="term" value="P:glycerol metabolic process"/>
    <property type="evidence" value="ECO:0007669"/>
    <property type="project" value="InterPro"/>
</dbReference>
<feature type="domain" description="DhaL" evidence="1">
    <location>
        <begin position="2"/>
        <end position="66"/>
    </location>
</feature>
<evidence type="ECO:0000259" key="1">
    <source>
        <dbReference type="Pfam" id="PF02734"/>
    </source>
</evidence>
<dbReference type="InterPro" id="IPR036117">
    <property type="entry name" value="DhaL_dom_sf"/>
</dbReference>
<sequence length="77" mass="8646">MFSAASQRFGFSASGEDWHAALRGALQAIMRYGHAQPGYRSMVDPLHNAVYAIKNDSYEKADWEKLVKISLYFGGLF</sequence>
<organism evidence="2 3">
    <name type="scientific">Ascaris lumbricoides</name>
    <name type="common">Giant roundworm</name>
    <dbReference type="NCBI Taxonomy" id="6252"/>
    <lineage>
        <taxon>Eukaryota</taxon>
        <taxon>Metazoa</taxon>
        <taxon>Ecdysozoa</taxon>
        <taxon>Nematoda</taxon>
        <taxon>Chromadorea</taxon>
        <taxon>Rhabditida</taxon>
        <taxon>Spirurina</taxon>
        <taxon>Ascaridomorpha</taxon>
        <taxon>Ascaridoidea</taxon>
        <taxon>Ascarididae</taxon>
        <taxon>Ascaris</taxon>
    </lineage>
</organism>
<accession>A0A0M3HK31</accession>
<evidence type="ECO:0000313" key="2">
    <source>
        <dbReference type="Proteomes" id="UP000036681"/>
    </source>
</evidence>
<evidence type="ECO:0000313" key="3">
    <source>
        <dbReference type="WBParaSite" id="ALUE_0000187601-mRNA-1"/>
    </source>
</evidence>
<protein>
    <submittedName>
        <fullName evidence="3">DhaL domain-containing protein</fullName>
    </submittedName>
</protein>
<dbReference type="GO" id="GO:0004371">
    <property type="term" value="F:glycerone kinase activity"/>
    <property type="evidence" value="ECO:0007669"/>
    <property type="project" value="InterPro"/>
</dbReference>
<dbReference type="AlphaFoldDB" id="A0A0M3HK31"/>